<feature type="domain" description="Peptidase S8/S53" evidence="1">
    <location>
        <begin position="102"/>
        <end position="366"/>
    </location>
</feature>
<dbReference type="SUPFAM" id="SSF49785">
    <property type="entry name" value="Galactose-binding domain-like"/>
    <property type="match status" value="1"/>
</dbReference>
<dbReference type="GO" id="GO:0004252">
    <property type="term" value="F:serine-type endopeptidase activity"/>
    <property type="evidence" value="ECO:0007669"/>
    <property type="project" value="InterPro"/>
</dbReference>
<dbReference type="AlphaFoldDB" id="A0A926US09"/>
<evidence type="ECO:0000313" key="3">
    <source>
        <dbReference type="Proteomes" id="UP000631421"/>
    </source>
</evidence>
<reference evidence="2" key="1">
    <citation type="journal article" date="2015" name="ISME J.">
        <title>Draft Genome Sequence of Streptomyces incarnatus NRRL8089, which Produces the Nucleoside Antibiotic Sinefungin.</title>
        <authorList>
            <person name="Oshima K."/>
            <person name="Hattori M."/>
            <person name="Shimizu H."/>
            <person name="Fukuda K."/>
            <person name="Nemoto M."/>
            <person name="Inagaki K."/>
            <person name="Tamura T."/>
        </authorList>
    </citation>
    <scope>NUCLEOTIDE SEQUENCE</scope>
    <source>
        <strain evidence="2">FACHB-1277</strain>
    </source>
</reference>
<dbReference type="Gene3D" id="3.40.50.200">
    <property type="entry name" value="Peptidase S8/S53 domain"/>
    <property type="match status" value="1"/>
</dbReference>
<proteinExistence type="predicted"/>
<reference evidence="2" key="2">
    <citation type="submission" date="2020-08" db="EMBL/GenBank/DDBJ databases">
        <authorList>
            <person name="Chen M."/>
            <person name="Teng W."/>
            <person name="Zhao L."/>
            <person name="Hu C."/>
            <person name="Zhou Y."/>
            <person name="Han B."/>
            <person name="Song L."/>
            <person name="Shu W."/>
        </authorList>
    </citation>
    <scope>NUCLEOTIDE SEQUENCE</scope>
    <source>
        <strain evidence="2">FACHB-1277</strain>
    </source>
</reference>
<dbReference type="InterPro" id="IPR008979">
    <property type="entry name" value="Galactose-bd-like_sf"/>
</dbReference>
<organism evidence="2 3">
    <name type="scientific">Pseudanabaena cinerea FACHB-1277</name>
    <dbReference type="NCBI Taxonomy" id="2949581"/>
    <lineage>
        <taxon>Bacteria</taxon>
        <taxon>Bacillati</taxon>
        <taxon>Cyanobacteriota</taxon>
        <taxon>Cyanophyceae</taxon>
        <taxon>Pseudanabaenales</taxon>
        <taxon>Pseudanabaenaceae</taxon>
        <taxon>Pseudanabaena</taxon>
        <taxon>Pseudanabaena cinerea</taxon>
    </lineage>
</organism>
<dbReference type="InterPro" id="IPR000209">
    <property type="entry name" value="Peptidase_S8/S53_dom"/>
</dbReference>
<name>A0A926US09_9CYAN</name>
<dbReference type="Pfam" id="PF00082">
    <property type="entry name" value="Peptidase_S8"/>
    <property type="match status" value="1"/>
</dbReference>
<accession>A0A926US09</accession>
<dbReference type="SUPFAM" id="SSF52743">
    <property type="entry name" value="Subtilisin-like"/>
    <property type="match status" value="1"/>
</dbReference>
<sequence>MIKRGWLLSAIAFNIFTNIFISLTPSQPVWSLVKSADRQGVNARILQQPPYNLTGRNVFIGQIELSRPLRFAVDKLSNKLLQIDRVIVQPYEVFFRDRQAIPNRNIDDHSAQVAAVIISQHKIQRGIAPNARLLSSAYSQRRQDGQPEACLAAQHVARQYNSTVRAINFSFGELLKEDPRPNAKLDGEALLTLCIDWLATKHNTLPIIAGNQGKGGIPIPTDLYNGFTVGFTREINGIYRQLDRGNLIHEPFLDRNGNHKYDQGEFFTDFNQDGKWTSGVESPIDGRRSLALLAPGNNLKLPNLQAKLKDVNGSSFAAPHVTAAIALLHEYADRQIRSGNWNIEARRHEVIKAVLINSADKIQDQGNGKNLEMSKTILDPFGKTWLDTEAYTSQKIPLSLYLGAGQLNAFRAFQQYQAGMPSPNNGAANIKAIGWDSNFVTHNQYQDYSFAEPLAADSFITATLTWDRQVKLNDKNNNGIYDIGEDFTNEGFNKISLYLMRSQDNDISQSVWSSTSQVDNLQHIFIKIPTTGKYKLRVLSKSTDTNSLGQRYAIAWWAKTKR</sequence>
<protein>
    <submittedName>
        <fullName evidence="2">S8 family serine peptidase</fullName>
    </submittedName>
</protein>
<dbReference type="InterPro" id="IPR036852">
    <property type="entry name" value="Peptidase_S8/S53_dom_sf"/>
</dbReference>
<evidence type="ECO:0000259" key="1">
    <source>
        <dbReference type="Pfam" id="PF00082"/>
    </source>
</evidence>
<gene>
    <name evidence="2" type="ORF">H6F44_06195</name>
</gene>
<dbReference type="Proteomes" id="UP000631421">
    <property type="component" value="Unassembled WGS sequence"/>
</dbReference>
<evidence type="ECO:0000313" key="2">
    <source>
        <dbReference type="EMBL" id="MBD2149716.1"/>
    </source>
</evidence>
<dbReference type="GO" id="GO:0006508">
    <property type="term" value="P:proteolysis"/>
    <property type="evidence" value="ECO:0007669"/>
    <property type="project" value="InterPro"/>
</dbReference>
<dbReference type="RefSeq" id="WP_190350083.1">
    <property type="nucleotide sequence ID" value="NZ_JACJPY010000012.1"/>
</dbReference>
<dbReference type="EMBL" id="JACJPY010000012">
    <property type="protein sequence ID" value="MBD2149716.1"/>
    <property type="molecule type" value="Genomic_DNA"/>
</dbReference>
<comment type="caution">
    <text evidence="2">The sequence shown here is derived from an EMBL/GenBank/DDBJ whole genome shotgun (WGS) entry which is preliminary data.</text>
</comment>
<keyword evidence="3" id="KW-1185">Reference proteome</keyword>